<dbReference type="Pfam" id="PF08141">
    <property type="entry name" value="SspH"/>
    <property type="match status" value="1"/>
</dbReference>
<dbReference type="GO" id="GO:0030436">
    <property type="term" value="P:asexual sporulation"/>
    <property type="evidence" value="ECO:0007669"/>
    <property type="project" value="InterPro"/>
</dbReference>
<feature type="region of interest" description="Disordered" evidence="4">
    <location>
        <begin position="38"/>
        <end position="60"/>
    </location>
</feature>
<evidence type="ECO:0000256" key="2">
    <source>
        <dbReference type="ARBA" id="ARBA00006573"/>
    </source>
</evidence>
<reference evidence="5 6" key="1">
    <citation type="submission" date="2022-02" db="EMBL/GenBank/DDBJ databases">
        <title>Paenibacillus sp. MBLB1776 Whole Genome Shotgun Sequencing.</title>
        <authorList>
            <person name="Hwang C.Y."/>
            <person name="Cho E.-S."/>
            <person name="Seo M.-J."/>
        </authorList>
    </citation>
    <scope>NUCLEOTIDE SEQUENCE [LARGE SCALE GENOMIC DNA]</scope>
    <source>
        <strain evidence="5 6">MBLB1776</strain>
    </source>
</reference>
<sequence>MDITRAQEILQASERITVEMNGVPVWIDSVDRQGNKVKVHAESNPADTRTVSVEELDEVH</sequence>
<dbReference type="NCBIfam" id="TIGR02861">
    <property type="entry name" value="SASP_H"/>
    <property type="match status" value="1"/>
</dbReference>
<protein>
    <submittedName>
        <fullName evidence="5">H-type small acid-soluble spore protein</fullName>
    </submittedName>
</protein>
<evidence type="ECO:0000256" key="1">
    <source>
        <dbReference type="ARBA" id="ARBA00004288"/>
    </source>
</evidence>
<evidence type="ECO:0000313" key="5">
    <source>
        <dbReference type="EMBL" id="WNQ10450.1"/>
    </source>
</evidence>
<dbReference type="AlphaFoldDB" id="A0AA96RCE7"/>
<keyword evidence="3" id="KW-0749">Sporulation</keyword>
<evidence type="ECO:0000256" key="4">
    <source>
        <dbReference type="SAM" id="MobiDB-lite"/>
    </source>
</evidence>
<keyword evidence="6" id="KW-1185">Reference proteome</keyword>
<comment type="similarity">
    <text evidence="2">Belongs to the SspH family.</text>
</comment>
<gene>
    <name evidence="5" type="ORF">MJA45_22970</name>
</gene>
<dbReference type="Proteomes" id="UP001305702">
    <property type="component" value="Chromosome"/>
</dbReference>
<name>A0AA96RCE7_9BACL</name>
<accession>A0AA96RCE7</accession>
<evidence type="ECO:0000256" key="3">
    <source>
        <dbReference type="ARBA" id="ARBA00022969"/>
    </source>
</evidence>
<dbReference type="EMBL" id="CP130318">
    <property type="protein sequence ID" value="WNQ10450.1"/>
    <property type="molecule type" value="Genomic_DNA"/>
</dbReference>
<comment type="subcellular location">
    <subcellularLocation>
        <location evidence="1">Spore core</location>
    </subcellularLocation>
</comment>
<organism evidence="5 6">
    <name type="scientific">Paenibacillus aurantius</name>
    <dbReference type="NCBI Taxonomy" id="2918900"/>
    <lineage>
        <taxon>Bacteria</taxon>
        <taxon>Bacillati</taxon>
        <taxon>Bacillota</taxon>
        <taxon>Bacilli</taxon>
        <taxon>Bacillales</taxon>
        <taxon>Paenibacillaceae</taxon>
        <taxon>Paenibacillus</taxon>
    </lineage>
</organism>
<dbReference type="RefSeq" id="WP_315604224.1">
    <property type="nucleotide sequence ID" value="NZ_CP130318.1"/>
</dbReference>
<dbReference type="HAMAP" id="MF_00667">
    <property type="entry name" value="SspH"/>
    <property type="match status" value="1"/>
</dbReference>
<dbReference type="KEGG" id="paun:MJA45_22970"/>
<proteinExistence type="inferred from homology"/>
<dbReference type="GO" id="GO:0030435">
    <property type="term" value="P:sporulation resulting in formation of a cellular spore"/>
    <property type="evidence" value="ECO:0007669"/>
    <property type="project" value="UniProtKB-KW"/>
</dbReference>
<dbReference type="InterPro" id="IPR012610">
    <property type="entry name" value="SASP_SspH"/>
</dbReference>
<dbReference type="GO" id="GO:0042601">
    <property type="term" value="C:endospore-forming forespore"/>
    <property type="evidence" value="ECO:0007669"/>
    <property type="project" value="InterPro"/>
</dbReference>
<evidence type="ECO:0000313" key="6">
    <source>
        <dbReference type="Proteomes" id="UP001305702"/>
    </source>
</evidence>